<dbReference type="Gene3D" id="3.40.190.290">
    <property type="match status" value="1"/>
</dbReference>
<dbReference type="InterPro" id="IPR036388">
    <property type="entry name" value="WH-like_DNA-bd_sf"/>
</dbReference>
<name>A0A6A8A618_9HYPH</name>
<evidence type="ECO:0000256" key="4">
    <source>
        <dbReference type="ARBA" id="ARBA00023163"/>
    </source>
</evidence>
<keyword evidence="4" id="KW-0804">Transcription</keyword>
<sequence>MQKFDFTDLKIFVSALDRGSLSAAAEENNLVVAALSTRLKRLERAFNLIFFERTGRGIRPTLAGHMFARHARTILDDARKLEVNLEAFAEGRSGTVRVLSNTNMLSEHMPQALAPFLKDHPDIFVSMIDKPSHEVVNLLRNGDADIGVVAASADMSGLERWKFVRDRLVLIVPALSPLSEATRFSTILDYPLISLPEKVALSQFLRRQANELGRRPNVRLRCENFESMSRMVERGVGIGIVPQSAALRYGLAMNFRVLQIDEPWAERELYLCVRNRSHLPSYAANLLDHLLAYVELVQCQDMKVL</sequence>
<dbReference type="InterPro" id="IPR036390">
    <property type="entry name" value="WH_DNA-bd_sf"/>
</dbReference>
<evidence type="ECO:0000313" key="6">
    <source>
        <dbReference type="EMBL" id="MQY46725.1"/>
    </source>
</evidence>
<evidence type="ECO:0000313" key="7">
    <source>
        <dbReference type="Proteomes" id="UP000435138"/>
    </source>
</evidence>
<keyword evidence="3" id="KW-0238">DNA-binding</keyword>
<dbReference type="Proteomes" id="UP000435138">
    <property type="component" value="Unassembled WGS sequence"/>
</dbReference>
<organism evidence="6 7">
    <name type="scientific">Endobacterium cereale</name>
    <dbReference type="NCBI Taxonomy" id="2663029"/>
    <lineage>
        <taxon>Bacteria</taxon>
        <taxon>Pseudomonadati</taxon>
        <taxon>Pseudomonadota</taxon>
        <taxon>Alphaproteobacteria</taxon>
        <taxon>Hyphomicrobiales</taxon>
        <taxon>Rhizobiaceae</taxon>
        <taxon>Endobacterium</taxon>
    </lineage>
</organism>
<accession>A0A6A8A618</accession>
<protein>
    <submittedName>
        <fullName evidence="6">LysR family transcriptional regulator</fullName>
    </submittedName>
</protein>
<dbReference type="Gene3D" id="1.10.10.10">
    <property type="entry name" value="Winged helix-like DNA-binding domain superfamily/Winged helix DNA-binding domain"/>
    <property type="match status" value="1"/>
</dbReference>
<reference evidence="6 7" key="1">
    <citation type="submission" date="2019-11" db="EMBL/GenBank/DDBJ databases">
        <title>Genome analysis of Rhizobacterium cereale a novel genus and species isolated from maize roots in North Spain.</title>
        <authorList>
            <person name="Menendez E."/>
            <person name="Flores-Felix J.D."/>
            <person name="Ramirez-Bahena M.-H."/>
            <person name="Igual J.M."/>
            <person name="Garcia-Fraile P."/>
            <person name="Peix A."/>
            <person name="Velazquez E."/>
        </authorList>
    </citation>
    <scope>NUCLEOTIDE SEQUENCE [LARGE SCALE GENOMIC DNA]</scope>
    <source>
        <strain evidence="6 7">RZME27</strain>
    </source>
</reference>
<evidence type="ECO:0000259" key="5">
    <source>
        <dbReference type="PROSITE" id="PS50931"/>
    </source>
</evidence>
<comment type="similarity">
    <text evidence="1">Belongs to the LysR transcriptional regulatory family.</text>
</comment>
<dbReference type="GO" id="GO:0003700">
    <property type="term" value="F:DNA-binding transcription factor activity"/>
    <property type="evidence" value="ECO:0007669"/>
    <property type="project" value="InterPro"/>
</dbReference>
<dbReference type="GO" id="GO:0005829">
    <property type="term" value="C:cytosol"/>
    <property type="evidence" value="ECO:0007669"/>
    <property type="project" value="TreeGrafter"/>
</dbReference>
<dbReference type="AlphaFoldDB" id="A0A6A8A618"/>
<dbReference type="PANTHER" id="PTHR30419">
    <property type="entry name" value="HTH-TYPE TRANSCRIPTIONAL REGULATOR YBHD"/>
    <property type="match status" value="1"/>
</dbReference>
<gene>
    <name evidence="6" type="ORF">GAO09_11845</name>
</gene>
<dbReference type="InterPro" id="IPR000847">
    <property type="entry name" value="LysR_HTH_N"/>
</dbReference>
<dbReference type="SUPFAM" id="SSF46785">
    <property type="entry name" value="Winged helix' DNA-binding domain"/>
    <property type="match status" value="1"/>
</dbReference>
<dbReference type="CDD" id="cd08421">
    <property type="entry name" value="PBP2_LTTR_like_1"/>
    <property type="match status" value="1"/>
</dbReference>
<comment type="caution">
    <text evidence="6">The sequence shown here is derived from an EMBL/GenBank/DDBJ whole genome shotgun (WGS) entry which is preliminary data.</text>
</comment>
<dbReference type="InterPro" id="IPR050950">
    <property type="entry name" value="HTH-type_LysR_regulators"/>
</dbReference>
<keyword evidence="2" id="KW-0805">Transcription regulation</keyword>
<dbReference type="PROSITE" id="PS50931">
    <property type="entry name" value="HTH_LYSR"/>
    <property type="match status" value="1"/>
</dbReference>
<dbReference type="SUPFAM" id="SSF53850">
    <property type="entry name" value="Periplasmic binding protein-like II"/>
    <property type="match status" value="1"/>
</dbReference>
<evidence type="ECO:0000256" key="2">
    <source>
        <dbReference type="ARBA" id="ARBA00023015"/>
    </source>
</evidence>
<proteinExistence type="inferred from homology"/>
<dbReference type="PANTHER" id="PTHR30419:SF2">
    <property type="entry name" value="LYSR FAMILY TRANSCRIPTIONAL REGULATOR"/>
    <property type="match status" value="1"/>
</dbReference>
<dbReference type="InterPro" id="IPR005119">
    <property type="entry name" value="LysR_subst-bd"/>
</dbReference>
<dbReference type="Pfam" id="PF00126">
    <property type="entry name" value="HTH_1"/>
    <property type="match status" value="1"/>
</dbReference>
<evidence type="ECO:0000256" key="3">
    <source>
        <dbReference type="ARBA" id="ARBA00023125"/>
    </source>
</evidence>
<dbReference type="EMBL" id="WIXI01000042">
    <property type="protein sequence ID" value="MQY46725.1"/>
    <property type="molecule type" value="Genomic_DNA"/>
</dbReference>
<evidence type="ECO:0000256" key="1">
    <source>
        <dbReference type="ARBA" id="ARBA00009437"/>
    </source>
</evidence>
<dbReference type="GO" id="GO:0003677">
    <property type="term" value="F:DNA binding"/>
    <property type="evidence" value="ECO:0007669"/>
    <property type="project" value="UniProtKB-KW"/>
</dbReference>
<keyword evidence="7" id="KW-1185">Reference proteome</keyword>
<dbReference type="RefSeq" id="WP_153354217.1">
    <property type="nucleotide sequence ID" value="NZ_JAYKOO010000010.1"/>
</dbReference>
<feature type="domain" description="HTH lysR-type" evidence="5">
    <location>
        <begin position="4"/>
        <end position="61"/>
    </location>
</feature>
<dbReference type="Pfam" id="PF03466">
    <property type="entry name" value="LysR_substrate"/>
    <property type="match status" value="1"/>
</dbReference>